<dbReference type="GO" id="GO:0042803">
    <property type="term" value="F:protein homodimerization activity"/>
    <property type="evidence" value="ECO:0007669"/>
    <property type="project" value="InterPro"/>
</dbReference>
<feature type="compositionally biased region" description="Polar residues" evidence="4">
    <location>
        <begin position="1021"/>
        <end position="1043"/>
    </location>
</feature>
<evidence type="ECO:0000259" key="5">
    <source>
        <dbReference type="PROSITE" id="PS51294"/>
    </source>
</evidence>
<dbReference type="InterPro" id="IPR009057">
    <property type="entry name" value="Homeodomain-like_sf"/>
</dbReference>
<dbReference type="PANTHER" id="PTHR47807">
    <property type="entry name" value="PROTEIN TBF1"/>
    <property type="match status" value="1"/>
</dbReference>
<keyword evidence="3" id="KW-0131">Cell cycle</keyword>
<dbReference type="GO" id="GO:0010833">
    <property type="term" value="P:telomere maintenance via telomere lengthening"/>
    <property type="evidence" value="ECO:0007669"/>
    <property type="project" value="TreeGrafter"/>
</dbReference>
<feature type="region of interest" description="Disordered" evidence="4">
    <location>
        <begin position="586"/>
        <end position="606"/>
    </location>
</feature>
<feature type="compositionally biased region" description="Basic and acidic residues" evidence="4">
    <location>
        <begin position="139"/>
        <end position="169"/>
    </location>
</feature>
<dbReference type="CDD" id="cd11660">
    <property type="entry name" value="SANT_TRF"/>
    <property type="match status" value="1"/>
</dbReference>
<keyword evidence="7" id="KW-1185">Reference proteome</keyword>
<evidence type="ECO:0000313" key="7">
    <source>
        <dbReference type="Proteomes" id="UP001285441"/>
    </source>
</evidence>
<dbReference type="PANTHER" id="PTHR47807:SF1">
    <property type="entry name" value="PROTEIN TBF1"/>
    <property type="match status" value="1"/>
</dbReference>
<feature type="region of interest" description="Disordered" evidence="4">
    <location>
        <begin position="679"/>
        <end position="743"/>
    </location>
</feature>
<name>A0AAE0NTV3_9PEZI</name>
<dbReference type="PROSITE" id="PS51294">
    <property type="entry name" value="HTH_MYB"/>
    <property type="match status" value="1"/>
</dbReference>
<feature type="compositionally biased region" description="Low complexity" evidence="4">
    <location>
        <begin position="950"/>
        <end position="975"/>
    </location>
</feature>
<dbReference type="SUPFAM" id="SSF46689">
    <property type="entry name" value="Homeodomain-like"/>
    <property type="match status" value="1"/>
</dbReference>
<feature type="domain" description="HTH myb-type" evidence="5">
    <location>
        <begin position="737"/>
        <end position="789"/>
    </location>
</feature>
<comment type="caution">
    <text evidence="6">The sequence shown here is derived from an EMBL/GenBank/DDBJ whole genome shotgun (WGS) entry which is preliminary data.</text>
</comment>
<feature type="compositionally biased region" description="Low complexity" evidence="4">
    <location>
        <begin position="987"/>
        <end position="1011"/>
    </location>
</feature>
<dbReference type="Gene3D" id="1.10.10.60">
    <property type="entry name" value="Homeodomain-like"/>
    <property type="match status" value="1"/>
</dbReference>
<dbReference type="InterPro" id="IPR017930">
    <property type="entry name" value="Myb_dom"/>
</dbReference>
<evidence type="ECO:0000256" key="1">
    <source>
        <dbReference type="ARBA" id="ARBA00023125"/>
    </source>
</evidence>
<gene>
    <name evidence="6" type="ORF">B0H63DRAFT_160762</name>
</gene>
<dbReference type="AlphaFoldDB" id="A0AAE0NTV3"/>
<feature type="compositionally biased region" description="Basic and acidic residues" evidence="4">
    <location>
        <begin position="483"/>
        <end position="495"/>
    </location>
</feature>
<dbReference type="GO" id="GO:0003691">
    <property type="term" value="F:double-stranded telomeric DNA binding"/>
    <property type="evidence" value="ECO:0007669"/>
    <property type="project" value="TreeGrafter"/>
</dbReference>
<dbReference type="SMART" id="SM00717">
    <property type="entry name" value="SANT"/>
    <property type="match status" value="1"/>
</dbReference>
<feature type="region of interest" description="Disordered" evidence="4">
    <location>
        <begin position="471"/>
        <end position="524"/>
    </location>
</feature>
<dbReference type="InterPro" id="IPR013867">
    <property type="entry name" value="Telomere_rpt-bd_fac_dimer_dom"/>
</dbReference>
<evidence type="ECO:0000256" key="3">
    <source>
        <dbReference type="ARBA" id="ARBA00023306"/>
    </source>
</evidence>
<feature type="compositionally biased region" description="Basic and acidic residues" evidence="4">
    <location>
        <begin position="728"/>
        <end position="743"/>
    </location>
</feature>
<feature type="compositionally biased region" description="Basic and acidic residues" evidence="4">
    <location>
        <begin position="1078"/>
        <end position="1092"/>
    </location>
</feature>
<proteinExistence type="predicted"/>
<reference evidence="6" key="1">
    <citation type="journal article" date="2023" name="Mol. Phylogenet. Evol.">
        <title>Genome-scale phylogeny and comparative genomics of the fungal order Sordariales.</title>
        <authorList>
            <person name="Hensen N."/>
            <person name="Bonometti L."/>
            <person name="Westerberg I."/>
            <person name="Brannstrom I.O."/>
            <person name="Guillou S."/>
            <person name="Cros-Aarteil S."/>
            <person name="Calhoun S."/>
            <person name="Haridas S."/>
            <person name="Kuo A."/>
            <person name="Mondo S."/>
            <person name="Pangilinan J."/>
            <person name="Riley R."/>
            <person name="LaButti K."/>
            <person name="Andreopoulos B."/>
            <person name="Lipzen A."/>
            <person name="Chen C."/>
            <person name="Yan M."/>
            <person name="Daum C."/>
            <person name="Ng V."/>
            <person name="Clum A."/>
            <person name="Steindorff A."/>
            <person name="Ohm R.A."/>
            <person name="Martin F."/>
            <person name="Silar P."/>
            <person name="Natvig D.O."/>
            <person name="Lalanne C."/>
            <person name="Gautier V."/>
            <person name="Ament-Velasquez S.L."/>
            <person name="Kruys A."/>
            <person name="Hutchinson M.I."/>
            <person name="Powell A.J."/>
            <person name="Barry K."/>
            <person name="Miller A.N."/>
            <person name="Grigoriev I.V."/>
            <person name="Debuchy R."/>
            <person name="Gladieux P."/>
            <person name="Hiltunen Thoren M."/>
            <person name="Johannesson H."/>
        </authorList>
    </citation>
    <scope>NUCLEOTIDE SEQUENCE</scope>
    <source>
        <strain evidence="6">CBS 232.78</strain>
    </source>
</reference>
<evidence type="ECO:0000256" key="2">
    <source>
        <dbReference type="ARBA" id="ARBA00023242"/>
    </source>
</evidence>
<feature type="region of interest" description="Disordered" evidence="4">
    <location>
        <begin position="851"/>
        <end position="872"/>
    </location>
</feature>
<dbReference type="Proteomes" id="UP001285441">
    <property type="component" value="Unassembled WGS sequence"/>
</dbReference>
<keyword evidence="1" id="KW-0238">DNA-binding</keyword>
<feature type="region of interest" description="Disordered" evidence="4">
    <location>
        <begin position="133"/>
        <end position="176"/>
    </location>
</feature>
<feature type="region of interest" description="Disordered" evidence="4">
    <location>
        <begin position="926"/>
        <end position="1092"/>
    </location>
</feature>
<protein>
    <submittedName>
        <fullName evidence="6">Telomere repeat binding factor-domain-containing protein</fullName>
    </submittedName>
</protein>
<feature type="compositionally biased region" description="Basic residues" evidence="4">
    <location>
        <begin position="976"/>
        <end position="986"/>
    </location>
</feature>
<sequence length="1092" mass="120549">MADPKSALSQSIEADLFAAFAAAEGPIAEHGHTAISALDAPQTTHHDPQPPHNHTLAQASDLKLHQPESFSTAQEFPKRSRSPDLFLECDAKRRKTEQMEEDHSGLKEEAEHGGAPNLDLAAMLNDALASFDAQSTEPSMHDHDAPLHDHNAPLPDHQGHQQHHDTQDHHGHHSHHDAVIHEPDMHGGDINMAMNDPIDTTAVTSAPSATATPGLERATKIMKVSTNSTYMMRSMSLPVLGNLAVQILVRLSSQPRAETELLLSDPDSEFRKAFDILRNTFALVRKMFSDYPLLFPDELDISDSEDRETIRMSNLAATAASVLVDKDVALEDVHDYMLSIFVPEDGEYKDSLTELLVGLKTRVFLDAFKDQPETPHTKLVAKFFPNNFDELLKQRSGDEVLSADEERLVHQLNERTEFLLHATSDESAKVSLESQFSLENFIENMSTFLQGHLSIVVEYAEKYGVNIPLSEDGPGMGQVSDENSPHEDLGLENHTQESQGQDEQRQENQGRENASEENHGQEIGPQEHDDLAALLQSVTAAHLQNGITEDMHTGAHLEEHAASSEDVDGLDLRALLEQSLSNHVDDHVDEPKSEQINHDGSHESTDLFDTKDLASLIAEKLDDLDTPHGLPDMSTSSYSANNHENGVGMAHDSGYSVQGSSSHADVHPQYLAQLNQTHSSPYQPYTQAPPAPPAAATGDNLPPNQSSPTAVLYERARQAAVAKSSNTARREGLHSTRRPWTPEEEKALMTGLDIVKGPHWSQILGIFGANGSHSDILKDRTQVQLKDKARNLKLFFLKTNSEMPYYLQSVTGELKTRAPSQAARKEAEEKARMNLEEEQARIQGIMTLAGGLQNNHHPATSSPLATSSPARVNPIAPAAQGAANSGSQTQATSASGLPHVAISPMVKSEPTDYHSLSHVNKLPQIQPALAPAPPTPIALKPQPQPHHPSQHQSNHHQQQQAHQPQHSHQQQQQQQHQHHLQQHHQHQQSQQNQHHQQQQQQPQQQQQSQLHQPPPQSQSQYHGAQTSPQSQAHKQTQNNQIQNYELPPIPPNHHSTPEQVQDKELYETLQALIAEPSANDRHEPETSEGSAK</sequence>
<evidence type="ECO:0000256" key="4">
    <source>
        <dbReference type="SAM" id="MobiDB-lite"/>
    </source>
</evidence>
<keyword evidence="2" id="KW-0539">Nucleus</keyword>
<reference evidence="6" key="2">
    <citation type="submission" date="2023-06" db="EMBL/GenBank/DDBJ databases">
        <authorList>
            <consortium name="Lawrence Berkeley National Laboratory"/>
            <person name="Haridas S."/>
            <person name="Hensen N."/>
            <person name="Bonometti L."/>
            <person name="Westerberg I."/>
            <person name="Brannstrom I.O."/>
            <person name="Guillou S."/>
            <person name="Cros-Aarteil S."/>
            <person name="Calhoun S."/>
            <person name="Kuo A."/>
            <person name="Mondo S."/>
            <person name="Pangilinan J."/>
            <person name="Riley R."/>
            <person name="LaButti K."/>
            <person name="Andreopoulos B."/>
            <person name="Lipzen A."/>
            <person name="Chen C."/>
            <person name="Yanf M."/>
            <person name="Daum C."/>
            <person name="Ng V."/>
            <person name="Clum A."/>
            <person name="Steindorff A."/>
            <person name="Ohm R."/>
            <person name="Martin F."/>
            <person name="Silar P."/>
            <person name="Natvig D."/>
            <person name="Lalanne C."/>
            <person name="Gautier V."/>
            <person name="Ament-velasquez S.L."/>
            <person name="Kruys A."/>
            <person name="Hutchinson M.I."/>
            <person name="Powell A.J."/>
            <person name="Barry K."/>
            <person name="Miller A.N."/>
            <person name="Grigoriev I.V."/>
            <person name="Debuchy R."/>
            <person name="Gladieux P."/>
            <person name="Thoren M.H."/>
            <person name="Johannesson H."/>
        </authorList>
    </citation>
    <scope>NUCLEOTIDE SEQUENCE</scope>
    <source>
        <strain evidence="6">CBS 232.78</strain>
    </source>
</reference>
<feature type="compositionally biased region" description="Pro residues" evidence="4">
    <location>
        <begin position="930"/>
        <end position="946"/>
    </location>
</feature>
<organism evidence="6 7">
    <name type="scientific">Podospora didyma</name>
    <dbReference type="NCBI Taxonomy" id="330526"/>
    <lineage>
        <taxon>Eukaryota</taxon>
        <taxon>Fungi</taxon>
        <taxon>Dikarya</taxon>
        <taxon>Ascomycota</taxon>
        <taxon>Pezizomycotina</taxon>
        <taxon>Sordariomycetes</taxon>
        <taxon>Sordariomycetidae</taxon>
        <taxon>Sordariales</taxon>
        <taxon>Podosporaceae</taxon>
        <taxon>Podospora</taxon>
    </lineage>
</organism>
<dbReference type="Pfam" id="PF08558">
    <property type="entry name" value="TRF"/>
    <property type="match status" value="1"/>
</dbReference>
<accession>A0AAE0NTV3</accession>
<feature type="compositionally biased region" description="Basic and acidic residues" evidence="4">
    <location>
        <begin position="502"/>
        <end position="524"/>
    </location>
</feature>
<dbReference type="FunFam" id="1.10.10.60:FF:000137">
    <property type="entry name" value="MYB DNA binding protein"/>
    <property type="match status" value="1"/>
</dbReference>
<feature type="compositionally biased region" description="Low complexity" evidence="4">
    <location>
        <begin position="858"/>
        <end position="870"/>
    </location>
</feature>
<dbReference type="InterPro" id="IPR001005">
    <property type="entry name" value="SANT/Myb"/>
</dbReference>
<dbReference type="EMBL" id="JAULSW010000003">
    <property type="protein sequence ID" value="KAK3387586.1"/>
    <property type="molecule type" value="Genomic_DNA"/>
</dbReference>
<evidence type="ECO:0000313" key="6">
    <source>
        <dbReference type="EMBL" id="KAK3387586.1"/>
    </source>
</evidence>
<dbReference type="InterPro" id="IPR052833">
    <property type="entry name" value="Telomeric_DNA-bd_trans-reg"/>
</dbReference>